<feature type="domain" description="PD-(D/E)XK nuclease-like" evidence="1">
    <location>
        <begin position="74"/>
        <end position="128"/>
    </location>
</feature>
<reference evidence="2" key="1">
    <citation type="journal article" date="2020" name="BMC Genomics">
        <title>Correction to: Identification and distribution of gene clusters required for synthesis of sphingolipid metabolism inhibitors in diverse species of the filamentous fungus Fusarium.</title>
        <authorList>
            <person name="Kim H.S."/>
            <person name="Lohmar J.M."/>
            <person name="Busman M."/>
            <person name="Brown D.W."/>
            <person name="Naumann T.A."/>
            <person name="Divon H.H."/>
            <person name="Lysoe E."/>
            <person name="Uhlig S."/>
            <person name="Proctor R.H."/>
        </authorList>
    </citation>
    <scope>NUCLEOTIDE SEQUENCE</scope>
    <source>
        <strain evidence="2">NRRL 20472</strain>
    </source>
</reference>
<organism evidence="2 3">
    <name type="scientific">Fusarium sarcochroum</name>
    <dbReference type="NCBI Taxonomy" id="1208366"/>
    <lineage>
        <taxon>Eukaryota</taxon>
        <taxon>Fungi</taxon>
        <taxon>Dikarya</taxon>
        <taxon>Ascomycota</taxon>
        <taxon>Pezizomycotina</taxon>
        <taxon>Sordariomycetes</taxon>
        <taxon>Hypocreomycetidae</taxon>
        <taxon>Hypocreales</taxon>
        <taxon>Nectriaceae</taxon>
        <taxon>Fusarium</taxon>
        <taxon>Fusarium lateritium species complex</taxon>
    </lineage>
</organism>
<evidence type="ECO:0000313" key="2">
    <source>
        <dbReference type="EMBL" id="KAF4956716.1"/>
    </source>
</evidence>
<dbReference type="Proteomes" id="UP000622797">
    <property type="component" value="Unassembled WGS sequence"/>
</dbReference>
<keyword evidence="3" id="KW-1185">Reference proteome</keyword>
<accession>A0A8H4X0Q8</accession>
<dbReference type="OrthoDB" id="5244165at2759"/>
<evidence type="ECO:0000313" key="3">
    <source>
        <dbReference type="Proteomes" id="UP000622797"/>
    </source>
</evidence>
<dbReference type="InterPro" id="IPR046797">
    <property type="entry name" value="PDDEXK_12"/>
</dbReference>
<dbReference type="EMBL" id="JABEXW010000747">
    <property type="protein sequence ID" value="KAF4956716.1"/>
    <property type="molecule type" value="Genomic_DNA"/>
</dbReference>
<sequence>MSNKGQSPSKAKAALREASITYDEIVDNDAMLGDARDHLYRDLAEISNKVGVFPAGICDEILDATDHKFNMHSLYKNMEDSRSRQQLLNELKEIQTIKQLSRRCGEEIEGKAEWNIAIHSAVLQLALGPDDFTHGS</sequence>
<reference evidence="2" key="2">
    <citation type="submission" date="2020-05" db="EMBL/GenBank/DDBJ databases">
        <authorList>
            <person name="Kim H.-S."/>
            <person name="Proctor R.H."/>
            <person name="Brown D.W."/>
        </authorList>
    </citation>
    <scope>NUCLEOTIDE SEQUENCE</scope>
    <source>
        <strain evidence="2">NRRL 20472</strain>
    </source>
</reference>
<dbReference type="AlphaFoldDB" id="A0A8H4X0Q8"/>
<dbReference type="Pfam" id="PF20516">
    <property type="entry name" value="PDDEXK_12"/>
    <property type="match status" value="1"/>
</dbReference>
<evidence type="ECO:0000259" key="1">
    <source>
        <dbReference type="Pfam" id="PF20516"/>
    </source>
</evidence>
<gene>
    <name evidence="2" type="ORF">FSARC_11484</name>
</gene>
<comment type="caution">
    <text evidence="2">The sequence shown here is derived from an EMBL/GenBank/DDBJ whole genome shotgun (WGS) entry which is preliminary data.</text>
</comment>
<name>A0A8H4X0Q8_9HYPO</name>
<proteinExistence type="predicted"/>
<protein>
    <recommendedName>
        <fullName evidence="1">PD-(D/E)XK nuclease-like domain-containing protein</fullName>
    </recommendedName>
</protein>